<name>A0ABX2B3K7_9BACT</name>
<protein>
    <submittedName>
        <fullName evidence="1">Uncharacterized protein</fullName>
    </submittedName>
</protein>
<dbReference type="EMBL" id="JABKKJ010000028">
    <property type="protein sequence ID" value="NPE26101.1"/>
    <property type="molecule type" value="Genomic_DNA"/>
</dbReference>
<dbReference type="Proteomes" id="UP000820977">
    <property type="component" value="Unassembled WGS sequence"/>
</dbReference>
<comment type="caution">
    <text evidence="1">The sequence shown here is derived from an EMBL/GenBank/DDBJ whole genome shotgun (WGS) entry which is preliminary data.</text>
</comment>
<proteinExistence type="predicted"/>
<accession>A0ABX2B3K7</accession>
<dbReference type="RefSeq" id="WP_172345569.1">
    <property type="nucleotide sequence ID" value="NZ_JABKKJ010000028.1"/>
</dbReference>
<organism evidence="1 2">
    <name type="scientific">Xylanibacter caecicola</name>
    <dbReference type="NCBI Taxonomy" id="2736294"/>
    <lineage>
        <taxon>Bacteria</taxon>
        <taxon>Pseudomonadati</taxon>
        <taxon>Bacteroidota</taxon>
        <taxon>Bacteroidia</taxon>
        <taxon>Bacteroidales</taxon>
        <taxon>Prevotellaceae</taxon>
        <taxon>Xylanibacter</taxon>
    </lineage>
</organism>
<evidence type="ECO:0000313" key="1">
    <source>
        <dbReference type="EMBL" id="NPE26101.1"/>
    </source>
</evidence>
<reference evidence="1 2" key="1">
    <citation type="submission" date="2020-05" db="EMBL/GenBank/DDBJ databases">
        <title>Distinct polysaccharide utilization as determinants for interspecies competition between intestinal Prevotella spp.</title>
        <authorList>
            <person name="Galvez E.J.C."/>
            <person name="Iljazovic A."/>
            <person name="Strowig T."/>
        </authorList>
    </citation>
    <scope>NUCLEOTIDE SEQUENCE [LARGE SCALE GENOMIC DNA]</scope>
    <source>
        <strain evidence="1 2">PCHR</strain>
    </source>
</reference>
<keyword evidence="2" id="KW-1185">Reference proteome</keyword>
<gene>
    <name evidence="1" type="ORF">HPS54_11380</name>
</gene>
<sequence length="162" mass="19321">MAKRIVTRIGNIFCVEIDRQYKKFFQYVANDMSQLNSSVIRAFKRKYPIEWEPNMDVIVDDDVEFYAHTVLSAGIQENTWYKVGTNKNVGNTDSIMFRLYSEGCTSHMTKSYRWYVWYINQEYIRIGEMTDEYRHLDIGYVYPVFQIESKIKTGKYVGHELE</sequence>
<evidence type="ECO:0000313" key="2">
    <source>
        <dbReference type="Proteomes" id="UP000820977"/>
    </source>
</evidence>